<comment type="caution">
    <text evidence="1">The sequence shown here is derived from an EMBL/GenBank/DDBJ whole genome shotgun (WGS) entry which is preliminary data.</text>
</comment>
<evidence type="ECO:0000313" key="1">
    <source>
        <dbReference type="EMBL" id="KAJ0194995.1"/>
    </source>
</evidence>
<keyword evidence="2" id="KW-1185">Reference proteome</keyword>
<evidence type="ECO:0000313" key="2">
    <source>
        <dbReference type="Proteomes" id="UP000235145"/>
    </source>
</evidence>
<dbReference type="AlphaFoldDB" id="A0A9R1WZJ4"/>
<accession>A0A9R1WZJ4</accession>
<name>A0A9R1WZJ4_LACSA</name>
<dbReference type="EMBL" id="NBSK02000007">
    <property type="protein sequence ID" value="KAJ0194995.1"/>
    <property type="molecule type" value="Genomic_DNA"/>
</dbReference>
<gene>
    <name evidence="1" type="ORF">LSAT_V11C700377200</name>
</gene>
<protein>
    <submittedName>
        <fullName evidence="1">Uncharacterized protein</fullName>
    </submittedName>
</protein>
<organism evidence="1 2">
    <name type="scientific">Lactuca sativa</name>
    <name type="common">Garden lettuce</name>
    <dbReference type="NCBI Taxonomy" id="4236"/>
    <lineage>
        <taxon>Eukaryota</taxon>
        <taxon>Viridiplantae</taxon>
        <taxon>Streptophyta</taxon>
        <taxon>Embryophyta</taxon>
        <taxon>Tracheophyta</taxon>
        <taxon>Spermatophyta</taxon>
        <taxon>Magnoliopsida</taxon>
        <taxon>eudicotyledons</taxon>
        <taxon>Gunneridae</taxon>
        <taxon>Pentapetalae</taxon>
        <taxon>asterids</taxon>
        <taxon>campanulids</taxon>
        <taxon>Asterales</taxon>
        <taxon>Asteraceae</taxon>
        <taxon>Cichorioideae</taxon>
        <taxon>Cichorieae</taxon>
        <taxon>Lactucinae</taxon>
        <taxon>Lactuca</taxon>
    </lineage>
</organism>
<dbReference type="Proteomes" id="UP000235145">
    <property type="component" value="Unassembled WGS sequence"/>
</dbReference>
<proteinExistence type="predicted"/>
<sequence>MGWTRREKENTLGLMGKGHSIKNDGGLVVGSFCSLNISLLVKLKTENHSLWTRLIIRIYNLLGKPYDYLEKQNKSRVCGIILGV</sequence>
<reference evidence="1 2" key="1">
    <citation type="journal article" date="2017" name="Nat. Commun.">
        <title>Genome assembly with in vitro proximity ligation data and whole-genome triplication in lettuce.</title>
        <authorList>
            <person name="Reyes-Chin-Wo S."/>
            <person name="Wang Z."/>
            <person name="Yang X."/>
            <person name="Kozik A."/>
            <person name="Arikit S."/>
            <person name="Song C."/>
            <person name="Xia L."/>
            <person name="Froenicke L."/>
            <person name="Lavelle D.O."/>
            <person name="Truco M.J."/>
            <person name="Xia R."/>
            <person name="Zhu S."/>
            <person name="Xu C."/>
            <person name="Xu H."/>
            <person name="Xu X."/>
            <person name="Cox K."/>
            <person name="Korf I."/>
            <person name="Meyers B.C."/>
            <person name="Michelmore R.W."/>
        </authorList>
    </citation>
    <scope>NUCLEOTIDE SEQUENCE [LARGE SCALE GENOMIC DNA]</scope>
    <source>
        <strain evidence="2">cv. Salinas</strain>
        <tissue evidence="1">Seedlings</tissue>
    </source>
</reference>